<feature type="non-terminal residue" evidence="2">
    <location>
        <position position="1"/>
    </location>
</feature>
<dbReference type="AlphaFoldDB" id="A0A9P5YKZ0"/>
<evidence type="ECO:0000313" key="3">
    <source>
        <dbReference type="Proteomes" id="UP000807469"/>
    </source>
</evidence>
<feature type="non-terminal residue" evidence="2">
    <location>
        <position position="84"/>
    </location>
</feature>
<feature type="compositionally biased region" description="Basic and acidic residues" evidence="1">
    <location>
        <begin position="20"/>
        <end position="36"/>
    </location>
</feature>
<sequence>EDDDQQVTIIHKHAGKAKRHESPPRYHPPHIDKDGDTSMAEDGVDGNPFAPFSSELDWRIAQWVVKDGIGHNSFNRLLEIPGVS</sequence>
<comment type="caution">
    <text evidence="2">The sequence shown here is derived from an EMBL/GenBank/DDBJ whole genome shotgun (WGS) entry which is preliminary data.</text>
</comment>
<dbReference type="Proteomes" id="UP000807469">
    <property type="component" value="Unassembled WGS sequence"/>
</dbReference>
<keyword evidence="3" id="KW-1185">Reference proteome</keyword>
<organism evidence="2 3">
    <name type="scientific">Pholiota conissans</name>
    <dbReference type="NCBI Taxonomy" id="109636"/>
    <lineage>
        <taxon>Eukaryota</taxon>
        <taxon>Fungi</taxon>
        <taxon>Dikarya</taxon>
        <taxon>Basidiomycota</taxon>
        <taxon>Agaricomycotina</taxon>
        <taxon>Agaricomycetes</taxon>
        <taxon>Agaricomycetidae</taxon>
        <taxon>Agaricales</taxon>
        <taxon>Agaricineae</taxon>
        <taxon>Strophariaceae</taxon>
        <taxon>Pholiota</taxon>
    </lineage>
</organism>
<dbReference type="EMBL" id="MU155963">
    <property type="protein sequence ID" value="KAF9470504.1"/>
    <property type="molecule type" value="Genomic_DNA"/>
</dbReference>
<reference evidence="2" key="1">
    <citation type="submission" date="2020-11" db="EMBL/GenBank/DDBJ databases">
        <authorList>
            <consortium name="DOE Joint Genome Institute"/>
            <person name="Ahrendt S."/>
            <person name="Riley R."/>
            <person name="Andreopoulos W."/>
            <person name="Labutti K."/>
            <person name="Pangilinan J."/>
            <person name="Ruiz-Duenas F.J."/>
            <person name="Barrasa J.M."/>
            <person name="Sanchez-Garcia M."/>
            <person name="Camarero S."/>
            <person name="Miyauchi S."/>
            <person name="Serrano A."/>
            <person name="Linde D."/>
            <person name="Babiker R."/>
            <person name="Drula E."/>
            <person name="Ayuso-Fernandez I."/>
            <person name="Pacheco R."/>
            <person name="Padilla G."/>
            <person name="Ferreira P."/>
            <person name="Barriuso J."/>
            <person name="Kellner H."/>
            <person name="Castanera R."/>
            <person name="Alfaro M."/>
            <person name="Ramirez L."/>
            <person name="Pisabarro A.G."/>
            <person name="Kuo A."/>
            <person name="Tritt A."/>
            <person name="Lipzen A."/>
            <person name="He G."/>
            <person name="Yan M."/>
            <person name="Ng V."/>
            <person name="Cullen D."/>
            <person name="Martin F."/>
            <person name="Rosso M.-N."/>
            <person name="Henrissat B."/>
            <person name="Hibbett D."/>
            <person name="Martinez A.T."/>
            <person name="Grigoriev I.V."/>
        </authorList>
    </citation>
    <scope>NUCLEOTIDE SEQUENCE</scope>
    <source>
        <strain evidence="2">CIRM-BRFM 674</strain>
    </source>
</reference>
<feature type="region of interest" description="Disordered" evidence="1">
    <location>
        <begin position="1"/>
        <end position="48"/>
    </location>
</feature>
<gene>
    <name evidence="2" type="ORF">BDN70DRAFT_762707</name>
</gene>
<accession>A0A9P5YKZ0</accession>
<dbReference type="OrthoDB" id="2688393at2759"/>
<evidence type="ECO:0000313" key="2">
    <source>
        <dbReference type="EMBL" id="KAF9470504.1"/>
    </source>
</evidence>
<name>A0A9P5YKZ0_9AGAR</name>
<feature type="compositionally biased region" description="Basic residues" evidence="1">
    <location>
        <begin position="10"/>
        <end position="19"/>
    </location>
</feature>
<evidence type="ECO:0000256" key="1">
    <source>
        <dbReference type="SAM" id="MobiDB-lite"/>
    </source>
</evidence>
<protein>
    <submittedName>
        <fullName evidence="2">Uncharacterized protein</fullName>
    </submittedName>
</protein>
<proteinExistence type="predicted"/>